<reference evidence="6" key="1">
    <citation type="submission" date="2022-07" db="EMBL/GenBank/DDBJ databases">
        <title>Complete Genome Sequence of the Radioresistant Bacterium Deinococcus aetherius ST0316, Isolated from the Air Dust collected in Lower Stratosphere above Japan.</title>
        <authorList>
            <person name="Satoh K."/>
            <person name="Hagiwara K."/>
            <person name="Katsumata K."/>
            <person name="Kubo A."/>
            <person name="Yokobori S."/>
            <person name="Yamagishi A."/>
            <person name="Oono Y."/>
            <person name="Narumi I."/>
        </authorList>
    </citation>
    <scope>NUCLEOTIDE SEQUENCE</scope>
    <source>
        <strain evidence="6">ST0316</strain>
    </source>
</reference>
<accession>A0ABM8ABR1</accession>
<name>A0ABM8ABR1_9DEIO</name>
<dbReference type="EMBL" id="AP026560">
    <property type="protein sequence ID" value="BDP41170.1"/>
    <property type="molecule type" value="Genomic_DNA"/>
</dbReference>
<organism evidence="6 7">
    <name type="scientific">Deinococcus aetherius</name>
    <dbReference type="NCBI Taxonomy" id="200252"/>
    <lineage>
        <taxon>Bacteria</taxon>
        <taxon>Thermotogati</taxon>
        <taxon>Deinococcota</taxon>
        <taxon>Deinococci</taxon>
        <taxon>Deinococcales</taxon>
        <taxon>Deinococcaceae</taxon>
        <taxon>Deinococcus</taxon>
    </lineage>
</organism>
<dbReference type="NCBIfam" id="NF002017">
    <property type="entry name" value="PRK00823.1-2"/>
    <property type="match status" value="1"/>
</dbReference>
<dbReference type="SUPFAM" id="SSF55248">
    <property type="entry name" value="PCD-like"/>
    <property type="match status" value="1"/>
</dbReference>
<comment type="similarity">
    <text evidence="2">Belongs to the pterin-4-alpha-carbinolamine dehydratase family.</text>
</comment>
<dbReference type="CDD" id="cd00488">
    <property type="entry name" value="PCD_DCoH"/>
    <property type="match status" value="1"/>
</dbReference>
<dbReference type="PANTHER" id="PTHR12599:SF0">
    <property type="entry name" value="PTERIN-4-ALPHA-CARBINOLAMINE DEHYDRATASE"/>
    <property type="match status" value="1"/>
</dbReference>
<evidence type="ECO:0000256" key="3">
    <source>
        <dbReference type="ARBA" id="ARBA00013252"/>
    </source>
</evidence>
<evidence type="ECO:0000313" key="7">
    <source>
        <dbReference type="Proteomes" id="UP001064971"/>
    </source>
</evidence>
<evidence type="ECO:0000256" key="1">
    <source>
        <dbReference type="ARBA" id="ARBA00001554"/>
    </source>
</evidence>
<dbReference type="InterPro" id="IPR036428">
    <property type="entry name" value="PCD_sf"/>
</dbReference>
<dbReference type="Gene3D" id="3.30.1360.20">
    <property type="entry name" value="Transcriptional coactivator/pterin dehydratase"/>
    <property type="match status" value="1"/>
</dbReference>
<evidence type="ECO:0000256" key="5">
    <source>
        <dbReference type="SAM" id="MobiDB-lite"/>
    </source>
</evidence>
<dbReference type="InterPro" id="IPR001533">
    <property type="entry name" value="Pterin_deHydtase"/>
</dbReference>
<dbReference type="EC" id="4.2.1.96" evidence="3"/>
<proteinExistence type="inferred from homology"/>
<evidence type="ECO:0000256" key="4">
    <source>
        <dbReference type="ARBA" id="ARBA00023239"/>
    </source>
</evidence>
<feature type="region of interest" description="Disordered" evidence="5">
    <location>
        <begin position="1"/>
        <end position="21"/>
    </location>
</feature>
<dbReference type="Proteomes" id="UP001064971">
    <property type="component" value="Chromosome"/>
</dbReference>
<protein>
    <recommendedName>
        <fullName evidence="3">4a-hydroxytetrahydrobiopterin dehydratase</fullName>
        <ecNumber evidence="3">4.2.1.96</ecNumber>
    </recommendedName>
</protein>
<dbReference type="Pfam" id="PF01329">
    <property type="entry name" value="Pterin_4a"/>
    <property type="match status" value="1"/>
</dbReference>
<evidence type="ECO:0000313" key="6">
    <source>
        <dbReference type="EMBL" id="BDP41170.1"/>
    </source>
</evidence>
<sequence length="110" mass="12302">MSYHPYDPRMAYDPGRKLTDGDVQDLKPEGWWGDDGKLYRDFTFDTYGAGVDFVVRVAALAEAQGHHPDIRLSYRRVRVSYFTYDAGGVTSLDIEGARAVNDLLAEAGQP</sequence>
<evidence type="ECO:0000256" key="2">
    <source>
        <dbReference type="ARBA" id="ARBA00006472"/>
    </source>
</evidence>
<dbReference type="RefSeq" id="WP_264776954.1">
    <property type="nucleotide sequence ID" value="NZ_AP026560.1"/>
</dbReference>
<gene>
    <name evidence="6" type="ORF">DAETH_11390</name>
</gene>
<comment type="catalytic activity">
    <reaction evidence="1">
        <text>(4aS,6R)-4a-hydroxy-L-erythro-5,6,7,8-tetrahydrobiopterin = (6R)-L-erythro-6,7-dihydrobiopterin + H2O</text>
        <dbReference type="Rhea" id="RHEA:11920"/>
        <dbReference type="ChEBI" id="CHEBI:15377"/>
        <dbReference type="ChEBI" id="CHEBI:15642"/>
        <dbReference type="ChEBI" id="CHEBI:43120"/>
        <dbReference type="EC" id="4.2.1.96"/>
    </reaction>
</comment>
<keyword evidence="4" id="KW-0456">Lyase</keyword>
<dbReference type="PANTHER" id="PTHR12599">
    <property type="entry name" value="PTERIN-4-ALPHA-CARBINOLAMINE DEHYDRATASE"/>
    <property type="match status" value="1"/>
</dbReference>
<keyword evidence="7" id="KW-1185">Reference proteome</keyword>